<sequence>MKDFYKYEFNEELNILYKYYYGPISLEDIFSSWEHAINNNIIPCDIKGFILDFRKSTFNFKVERFVDISNFYKKHIDVFRGTKLALISVDPKDLVIPILFKTKDEGYISEPFSTEKAAVDWILS</sequence>
<name>A0A425Y7T4_9BACT</name>
<dbReference type="AlphaFoldDB" id="A0A425Y7T4"/>
<reference evidence="1 2" key="1">
    <citation type="submission" date="2018-07" db="EMBL/GenBank/DDBJ databases">
        <title>Draft genome sequence of Ancylomarina sp. M1P.</title>
        <authorList>
            <person name="Yadav S."/>
            <person name="Villanueva L."/>
            <person name="Damste J.S.S."/>
        </authorList>
    </citation>
    <scope>NUCLEOTIDE SEQUENCE [LARGE SCALE GENOMIC DNA]</scope>
    <source>
        <strain evidence="1 2">M1P</strain>
    </source>
</reference>
<dbReference type="Proteomes" id="UP000285794">
    <property type="component" value="Unassembled WGS sequence"/>
</dbReference>
<keyword evidence="2" id="KW-1185">Reference proteome</keyword>
<proteinExistence type="predicted"/>
<evidence type="ECO:0008006" key="3">
    <source>
        <dbReference type="Google" id="ProtNLM"/>
    </source>
</evidence>
<organism evidence="1 2">
    <name type="scientific">Ancylomarina euxinus</name>
    <dbReference type="NCBI Taxonomy" id="2283627"/>
    <lineage>
        <taxon>Bacteria</taxon>
        <taxon>Pseudomonadati</taxon>
        <taxon>Bacteroidota</taxon>
        <taxon>Bacteroidia</taxon>
        <taxon>Marinilabiliales</taxon>
        <taxon>Marinifilaceae</taxon>
        <taxon>Ancylomarina</taxon>
    </lineage>
</organism>
<comment type="caution">
    <text evidence="1">The sequence shown here is derived from an EMBL/GenBank/DDBJ whole genome shotgun (WGS) entry which is preliminary data.</text>
</comment>
<gene>
    <name evidence="1" type="ORF">DWB61_00145</name>
</gene>
<dbReference type="OrthoDB" id="1122883at2"/>
<evidence type="ECO:0000313" key="2">
    <source>
        <dbReference type="Proteomes" id="UP000285794"/>
    </source>
</evidence>
<dbReference type="RefSeq" id="WP_125028730.1">
    <property type="nucleotide sequence ID" value="NZ_JAPXVP010000001.1"/>
</dbReference>
<protein>
    <recommendedName>
        <fullName evidence="3">STAS/SEC14 domain-containing protein</fullName>
    </recommendedName>
</protein>
<evidence type="ECO:0000313" key="1">
    <source>
        <dbReference type="EMBL" id="RRG24467.1"/>
    </source>
</evidence>
<accession>A0A425Y7T4</accession>
<dbReference type="EMBL" id="QQWG01000001">
    <property type="protein sequence ID" value="RRG24467.1"/>
    <property type="molecule type" value="Genomic_DNA"/>
</dbReference>